<dbReference type="SUPFAM" id="SSF53335">
    <property type="entry name" value="S-adenosyl-L-methionine-dependent methyltransferases"/>
    <property type="match status" value="1"/>
</dbReference>
<dbReference type="InterPro" id="IPR029063">
    <property type="entry name" value="SAM-dependent_MTases_sf"/>
</dbReference>
<keyword evidence="2" id="KW-0808">Transferase</keyword>
<evidence type="ECO:0000256" key="2">
    <source>
        <dbReference type="ARBA" id="ARBA00022679"/>
    </source>
</evidence>
<dbReference type="CDD" id="cd02440">
    <property type="entry name" value="AdoMet_MTases"/>
    <property type="match status" value="1"/>
</dbReference>
<name>A0ABW0LLF4_9BACI</name>
<proteinExistence type="predicted"/>
<dbReference type="Pfam" id="PF13649">
    <property type="entry name" value="Methyltransf_25"/>
    <property type="match status" value="1"/>
</dbReference>
<dbReference type="EMBL" id="JBHSMC010000029">
    <property type="protein sequence ID" value="MFC5466665.1"/>
    <property type="molecule type" value="Genomic_DNA"/>
</dbReference>
<dbReference type="GO" id="GO:0032259">
    <property type="term" value="P:methylation"/>
    <property type="evidence" value="ECO:0007669"/>
    <property type="project" value="UniProtKB-KW"/>
</dbReference>
<evidence type="ECO:0000259" key="3">
    <source>
        <dbReference type="Pfam" id="PF13649"/>
    </source>
</evidence>
<dbReference type="PANTHER" id="PTHR43861:SF1">
    <property type="entry name" value="TRANS-ACONITATE 2-METHYLTRANSFERASE"/>
    <property type="match status" value="1"/>
</dbReference>
<organism evidence="4 5">
    <name type="scientific">Lederbergia graminis</name>
    <dbReference type="NCBI Taxonomy" id="735518"/>
    <lineage>
        <taxon>Bacteria</taxon>
        <taxon>Bacillati</taxon>
        <taxon>Bacillota</taxon>
        <taxon>Bacilli</taxon>
        <taxon>Bacillales</taxon>
        <taxon>Bacillaceae</taxon>
        <taxon>Lederbergia</taxon>
    </lineage>
</organism>
<dbReference type="Gene3D" id="3.40.50.150">
    <property type="entry name" value="Vaccinia Virus protein VP39"/>
    <property type="match status" value="1"/>
</dbReference>
<feature type="domain" description="Methyltransferase" evidence="3">
    <location>
        <begin position="41"/>
        <end position="136"/>
    </location>
</feature>
<evidence type="ECO:0000313" key="4">
    <source>
        <dbReference type="EMBL" id="MFC5466665.1"/>
    </source>
</evidence>
<dbReference type="Proteomes" id="UP001596147">
    <property type="component" value="Unassembled WGS sequence"/>
</dbReference>
<dbReference type="RefSeq" id="WP_382354992.1">
    <property type="nucleotide sequence ID" value="NZ_JBHSMC010000029.1"/>
</dbReference>
<keyword evidence="1 4" id="KW-0489">Methyltransferase</keyword>
<dbReference type="PANTHER" id="PTHR43861">
    <property type="entry name" value="TRANS-ACONITATE 2-METHYLTRANSFERASE-RELATED"/>
    <property type="match status" value="1"/>
</dbReference>
<evidence type="ECO:0000256" key="1">
    <source>
        <dbReference type="ARBA" id="ARBA00022603"/>
    </source>
</evidence>
<gene>
    <name evidence="4" type="ORF">ACFPM4_18225</name>
</gene>
<comment type="caution">
    <text evidence="4">The sequence shown here is derived from an EMBL/GenBank/DDBJ whole genome shotgun (WGS) entry which is preliminary data.</text>
</comment>
<dbReference type="GO" id="GO:0008168">
    <property type="term" value="F:methyltransferase activity"/>
    <property type="evidence" value="ECO:0007669"/>
    <property type="project" value="UniProtKB-KW"/>
</dbReference>
<dbReference type="InterPro" id="IPR041698">
    <property type="entry name" value="Methyltransf_25"/>
</dbReference>
<keyword evidence="5" id="KW-1185">Reference proteome</keyword>
<reference evidence="5" key="1">
    <citation type="journal article" date="2019" name="Int. J. Syst. Evol. Microbiol.">
        <title>The Global Catalogue of Microorganisms (GCM) 10K type strain sequencing project: providing services to taxonomists for standard genome sequencing and annotation.</title>
        <authorList>
            <consortium name="The Broad Institute Genomics Platform"/>
            <consortium name="The Broad Institute Genome Sequencing Center for Infectious Disease"/>
            <person name="Wu L."/>
            <person name="Ma J."/>
        </authorList>
    </citation>
    <scope>NUCLEOTIDE SEQUENCE [LARGE SCALE GENOMIC DNA]</scope>
    <source>
        <strain evidence="5">CGMCC 1.12237</strain>
    </source>
</reference>
<evidence type="ECO:0000313" key="5">
    <source>
        <dbReference type="Proteomes" id="UP001596147"/>
    </source>
</evidence>
<sequence length="248" mass="28470">MTYERLAYVYDYLMNDVPYSKWLEFLKVQSDEFSSSKSLNVLDLACGTGELTVLLAENGFRVTGVDLSEDMLMVASEKAASAGVNISLFHQDMSTLEDLGLFDIVTIFCDSLNYLSSPEEVQATFRSVYDHMEPNGLFLFDVHSPYKMNELFKNKTFAFADEEVSYIWDCFPGDFPHSVEHELSIFVLDEEGKYERFNELHKQRTYDVEEYKSWLNEAGFSIQAITADFSNSAPNDKSERIFFTCSKI</sequence>
<dbReference type="Gene3D" id="2.20.25.110">
    <property type="entry name" value="S-adenosyl-L-methionine-dependent methyltransferases"/>
    <property type="match status" value="1"/>
</dbReference>
<protein>
    <submittedName>
        <fullName evidence="4">Class I SAM-dependent DNA methyltransferase</fullName>
    </submittedName>
</protein>
<accession>A0ABW0LLF4</accession>